<feature type="transmembrane region" description="Helical" evidence="5">
    <location>
        <begin position="176"/>
        <end position="197"/>
    </location>
</feature>
<dbReference type="InterPro" id="IPR036259">
    <property type="entry name" value="MFS_trans_sf"/>
</dbReference>
<keyword evidence="4 5" id="KW-0472">Membrane</keyword>
<evidence type="ECO:0000256" key="5">
    <source>
        <dbReference type="SAM" id="Phobius"/>
    </source>
</evidence>
<keyword evidence="2 5" id="KW-0812">Transmembrane</keyword>
<evidence type="ECO:0000256" key="1">
    <source>
        <dbReference type="ARBA" id="ARBA00004141"/>
    </source>
</evidence>
<dbReference type="VEuPathDB" id="FungiDB:AFUB_039730"/>
<evidence type="ECO:0000256" key="2">
    <source>
        <dbReference type="ARBA" id="ARBA00022692"/>
    </source>
</evidence>
<feature type="transmembrane region" description="Helical" evidence="5">
    <location>
        <begin position="217"/>
        <end position="236"/>
    </location>
</feature>
<dbReference type="AlphaFoldDB" id="B0XY58"/>
<protein>
    <submittedName>
        <fullName evidence="6">MFS transporter (Hol1), putative</fullName>
    </submittedName>
</protein>
<dbReference type="Pfam" id="PF07690">
    <property type="entry name" value="MFS_1"/>
    <property type="match status" value="1"/>
</dbReference>
<name>B0XY58_ASPFC</name>
<feature type="transmembrane region" description="Helical" evidence="5">
    <location>
        <begin position="144"/>
        <end position="164"/>
    </location>
</feature>
<comment type="subcellular location">
    <subcellularLocation>
        <location evidence="1">Membrane</location>
        <topology evidence="1">Multi-pass membrane protein</topology>
    </subcellularLocation>
</comment>
<evidence type="ECO:0000313" key="6">
    <source>
        <dbReference type="EMBL" id="EDP52804.1"/>
    </source>
</evidence>
<dbReference type="PANTHER" id="PTHR23502:SF29">
    <property type="entry name" value="TRANSPORTER, PUTATIVE (AFU_ORTHOLOGUE AFUA_6G06680)-RELATED"/>
    <property type="match status" value="1"/>
</dbReference>
<gene>
    <name evidence="6" type="ORF">AFUB_039730</name>
</gene>
<evidence type="ECO:0000313" key="7">
    <source>
        <dbReference type="Proteomes" id="UP000001699"/>
    </source>
</evidence>
<dbReference type="HOGENOM" id="CLU_888462_0_0_1"/>
<dbReference type="GO" id="GO:0005886">
    <property type="term" value="C:plasma membrane"/>
    <property type="evidence" value="ECO:0007669"/>
    <property type="project" value="TreeGrafter"/>
</dbReference>
<keyword evidence="7" id="KW-1185">Reference proteome</keyword>
<feature type="transmembrane region" description="Helical" evidence="5">
    <location>
        <begin position="248"/>
        <end position="272"/>
    </location>
</feature>
<sequence>MFAVIGDIYYVHERGTRVAALTIAISGIANLPALLSGLITDQLGWRWNFWMLAIFLGLGLALVLLFAWETAFERHQEAAGPDIPPAEETGEKASKSGQAQCEAIENVDTICAVPAPNHPTRKPFLHRLAPFSGVHSQMPLWEMILKPFLILTHPAVVFVVAQIFTAPPYSLDAVDIGYMSAGPVIGGTLGSIVCGLVSDPVARALARRNRGVYEPEFRLVLIIPMLIASALGWFLFGNLVVAGTSPSVVAVVWAITTISRQFGMTTIGAYILDGVSKHLVRGVYHRDGDEELCVLWAFVCVPFFLVHWILGCC</sequence>
<evidence type="ECO:0000256" key="4">
    <source>
        <dbReference type="ARBA" id="ARBA00023136"/>
    </source>
</evidence>
<dbReference type="OrthoDB" id="2585655at2759"/>
<dbReference type="PhylomeDB" id="B0XY58"/>
<keyword evidence="3 5" id="KW-1133">Transmembrane helix</keyword>
<evidence type="ECO:0000256" key="3">
    <source>
        <dbReference type="ARBA" id="ARBA00022989"/>
    </source>
</evidence>
<dbReference type="SUPFAM" id="SSF103473">
    <property type="entry name" value="MFS general substrate transporter"/>
    <property type="match status" value="1"/>
</dbReference>
<feature type="transmembrane region" description="Helical" evidence="5">
    <location>
        <begin position="47"/>
        <end position="68"/>
    </location>
</feature>
<reference evidence="6 7" key="1">
    <citation type="journal article" date="2008" name="PLoS Genet.">
        <title>Genomic islands in the pathogenic filamentous fungus Aspergillus fumigatus.</title>
        <authorList>
            <person name="Fedorova N.D."/>
            <person name="Khaldi N."/>
            <person name="Joardar V.S."/>
            <person name="Maiti R."/>
            <person name="Amedeo P."/>
            <person name="Anderson M.J."/>
            <person name="Crabtree J."/>
            <person name="Silva J.C."/>
            <person name="Badger J.H."/>
            <person name="Albarraq A."/>
            <person name="Angiuoli S."/>
            <person name="Bussey H."/>
            <person name="Bowyer P."/>
            <person name="Cotty P.J."/>
            <person name="Dyer P.S."/>
            <person name="Egan A."/>
            <person name="Galens K."/>
            <person name="Fraser-Liggett C.M."/>
            <person name="Haas B.J."/>
            <person name="Inman J.M."/>
            <person name="Kent R."/>
            <person name="Lemieux S."/>
            <person name="Malavazi I."/>
            <person name="Orvis J."/>
            <person name="Roemer T."/>
            <person name="Ronning C.M."/>
            <person name="Sundaram J.P."/>
            <person name="Sutton G."/>
            <person name="Turner G."/>
            <person name="Venter J.C."/>
            <person name="White O.R."/>
            <person name="Whitty B.R."/>
            <person name="Youngman P."/>
            <person name="Wolfe K.H."/>
            <person name="Goldman G.H."/>
            <person name="Wortman J.R."/>
            <person name="Jiang B."/>
            <person name="Denning D.W."/>
            <person name="Nierman W.C."/>
        </authorList>
    </citation>
    <scope>NUCLEOTIDE SEQUENCE [LARGE SCALE GENOMIC DNA]</scope>
    <source>
        <strain evidence="7">CBS 144.89 / FGSC A1163 / CEA10</strain>
    </source>
</reference>
<dbReference type="InterPro" id="IPR011701">
    <property type="entry name" value="MFS"/>
</dbReference>
<dbReference type="EMBL" id="DS499596">
    <property type="protein sequence ID" value="EDP52804.1"/>
    <property type="molecule type" value="Genomic_DNA"/>
</dbReference>
<dbReference type="GO" id="GO:0022857">
    <property type="term" value="F:transmembrane transporter activity"/>
    <property type="evidence" value="ECO:0007669"/>
    <property type="project" value="InterPro"/>
</dbReference>
<dbReference type="Proteomes" id="UP000001699">
    <property type="component" value="Unassembled WGS sequence"/>
</dbReference>
<feature type="transmembrane region" description="Helical" evidence="5">
    <location>
        <begin position="292"/>
        <end position="310"/>
    </location>
</feature>
<proteinExistence type="predicted"/>
<dbReference type="Gene3D" id="1.20.1250.20">
    <property type="entry name" value="MFS general substrate transporter like domains"/>
    <property type="match status" value="1"/>
</dbReference>
<dbReference type="PANTHER" id="PTHR23502">
    <property type="entry name" value="MAJOR FACILITATOR SUPERFAMILY"/>
    <property type="match status" value="1"/>
</dbReference>
<accession>B0XY58</accession>
<feature type="transmembrane region" description="Helical" evidence="5">
    <location>
        <begin position="18"/>
        <end position="35"/>
    </location>
</feature>
<organism evidence="6 7">
    <name type="scientific">Aspergillus fumigatus (strain CBS 144.89 / FGSC A1163 / CEA10)</name>
    <name type="common">Neosartorya fumigata</name>
    <dbReference type="NCBI Taxonomy" id="451804"/>
    <lineage>
        <taxon>Eukaryota</taxon>
        <taxon>Fungi</taxon>
        <taxon>Dikarya</taxon>
        <taxon>Ascomycota</taxon>
        <taxon>Pezizomycotina</taxon>
        <taxon>Eurotiomycetes</taxon>
        <taxon>Eurotiomycetidae</taxon>
        <taxon>Eurotiales</taxon>
        <taxon>Aspergillaceae</taxon>
        <taxon>Aspergillus</taxon>
        <taxon>Aspergillus subgen. Fumigati</taxon>
    </lineage>
</organism>